<dbReference type="EMBL" id="QNGE01002054">
    <property type="protein sequence ID" value="KAA3676308.1"/>
    <property type="molecule type" value="Genomic_DNA"/>
</dbReference>
<evidence type="ECO:0000313" key="3">
    <source>
        <dbReference type="Proteomes" id="UP000324629"/>
    </source>
</evidence>
<feature type="transmembrane region" description="Helical" evidence="1">
    <location>
        <begin position="619"/>
        <end position="642"/>
    </location>
</feature>
<keyword evidence="3" id="KW-1185">Reference proteome</keyword>
<comment type="caution">
    <text evidence="2">The sequence shown here is derived from an EMBL/GenBank/DDBJ whole genome shotgun (WGS) entry which is preliminary data.</text>
</comment>
<sequence length="746" mass="83158">MEDWRTWPQLGWLIARTHILSPSTGRCAACRRTTNGNISVTVLSETAKASSFDDLKCDSGHKMSKSSCLVSGCPNCSLSSDTPCIDASALDASLWITFPWDLLPSLRRYSLAELLDTLASKEGFLQTGLPSLSFSDLVKFEHDFLEDKFGSSVLSLIKRFTISPADFYPAPSTKPMEADDVAQSKSVLRKLFTHLWMLITRLCNVSYTLSLVRWHLNSNGHTHRLRGLIPRNLVRDELLHLDQSVLFATVTKSYIKGGNRLYRSTTAGAHLQSTDPGMSLLGAVQLLLLILSLLAPLHFRPASTVSDAHSGHCLTSDDQQTDSFWSFGNNGGTDCTQVPTLGWFDMNSSLSEHPSSNSSTVSPNYSSSSAVMSPFDLLRNLSAVDDPNEYWFDTLNRWIEYFTCELTRLLLWLENGEPAGLKINLHLARLLGHFFLYHILAWRAYALWMIRLAAFAVGLLQQLTEVDSIDELFCANLCTSACLMLGTVYLLASSAGHSGGVPTATAFLLTYVSTVIRLTFALVGCLLLDLINLTVIHLTTFYVYIVNLLSLQLRTIGAAWRLCRNTSKWNPLRGRVDTVPDMCFQTSRLVTTKSSRLGQPMRQLQFCQTRDQDWHLDRLFVATLLGLAVGLCLLPTTLAFYITFTMVRLFIIFVHQLLRNSTVFVLDIPTSALIAWAVHSKHSRTELAVVAPSMMSSNFPVLKLTLVRPSFQEAYRINRLLRSQSIFGPGLTFGALLRRVVTAKEI</sequence>
<keyword evidence="1" id="KW-1133">Transmembrane helix</keyword>
<feature type="transmembrane region" description="Helical" evidence="1">
    <location>
        <begin position="541"/>
        <end position="562"/>
    </location>
</feature>
<evidence type="ECO:0000256" key="1">
    <source>
        <dbReference type="SAM" id="Phobius"/>
    </source>
</evidence>
<feature type="transmembrane region" description="Helical" evidence="1">
    <location>
        <begin position="472"/>
        <end position="492"/>
    </location>
</feature>
<keyword evidence="1" id="KW-0472">Membrane</keyword>
<keyword evidence="1" id="KW-0812">Transmembrane</keyword>
<evidence type="ECO:0000313" key="2">
    <source>
        <dbReference type="EMBL" id="KAA3676308.1"/>
    </source>
</evidence>
<dbReference type="GO" id="GO:0016020">
    <property type="term" value="C:membrane"/>
    <property type="evidence" value="ECO:0007669"/>
    <property type="project" value="InterPro"/>
</dbReference>
<name>A0A5J4NMP0_9TREM</name>
<feature type="transmembrane region" description="Helical" evidence="1">
    <location>
        <begin position="504"/>
        <end position="529"/>
    </location>
</feature>
<dbReference type="Pfam" id="PF05024">
    <property type="entry name" value="Gpi1"/>
    <property type="match status" value="2"/>
</dbReference>
<dbReference type="PANTHER" id="PTHR21329">
    <property type="entry name" value="PHOSPHATIDYLINOSITOL N-ACETYLGLUCOSAMINYLTRANSFERASE SUBUNIT Q-RELATED"/>
    <property type="match status" value="1"/>
</dbReference>
<reference evidence="2 3" key="1">
    <citation type="journal article" date="2019" name="Gigascience">
        <title>Whole-genome sequence of the oriental lung fluke Paragonimus westermani.</title>
        <authorList>
            <person name="Oey H."/>
            <person name="Zakrzewski M."/>
            <person name="Narain K."/>
            <person name="Devi K.R."/>
            <person name="Agatsuma T."/>
            <person name="Nawaratna S."/>
            <person name="Gobert G.N."/>
            <person name="Jones M.K."/>
            <person name="Ragan M.A."/>
            <person name="McManus D.P."/>
            <person name="Krause L."/>
        </authorList>
    </citation>
    <scope>NUCLEOTIDE SEQUENCE [LARGE SCALE GENOMIC DNA]</scope>
    <source>
        <strain evidence="2 3">IND2009</strain>
    </source>
</reference>
<accession>A0A5J4NMP0</accession>
<dbReference type="AlphaFoldDB" id="A0A5J4NMP0"/>
<dbReference type="GO" id="GO:0005783">
    <property type="term" value="C:endoplasmic reticulum"/>
    <property type="evidence" value="ECO:0007669"/>
    <property type="project" value="TreeGrafter"/>
</dbReference>
<organism evidence="2 3">
    <name type="scientific">Paragonimus westermani</name>
    <dbReference type="NCBI Taxonomy" id="34504"/>
    <lineage>
        <taxon>Eukaryota</taxon>
        <taxon>Metazoa</taxon>
        <taxon>Spiralia</taxon>
        <taxon>Lophotrochozoa</taxon>
        <taxon>Platyhelminthes</taxon>
        <taxon>Trematoda</taxon>
        <taxon>Digenea</taxon>
        <taxon>Plagiorchiida</taxon>
        <taxon>Troglotremata</taxon>
        <taxon>Troglotrematidae</taxon>
        <taxon>Paragonimus</taxon>
    </lineage>
</organism>
<dbReference type="PANTHER" id="PTHR21329:SF3">
    <property type="entry name" value="PHOSPHATIDYLINOSITOL N-ACETYLGLUCOSAMINYLTRANSFERASE SUBUNIT Q"/>
    <property type="match status" value="1"/>
</dbReference>
<protein>
    <submittedName>
        <fullName evidence="2">Phosphatidylinositol glycan, class Q</fullName>
    </submittedName>
</protein>
<dbReference type="InterPro" id="IPR007720">
    <property type="entry name" value="PigQ/GPI1"/>
</dbReference>
<dbReference type="Proteomes" id="UP000324629">
    <property type="component" value="Unassembled WGS sequence"/>
</dbReference>
<proteinExistence type="predicted"/>
<dbReference type="GO" id="GO:0006506">
    <property type="term" value="P:GPI anchor biosynthetic process"/>
    <property type="evidence" value="ECO:0007669"/>
    <property type="project" value="InterPro"/>
</dbReference>
<gene>
    <name evidence="2" type="ORF">DEA37_0005100</name>
</gene>
<feature type="transmembrane region" description="Helical" evidence="1">
    <location>
        <begin position="435"/>
        <end position="460"/>
    </location>
</feature>